<evidence type="ECO:0000256" key="3">
    <source>
        <dbReference type="ARBA" id="ARBA00022723"/>
    </source>
</evidence>
<evidence type="ECO:0000256" key="2">
    <source>
        <dbReference type="ARBA" id="ARBA00022617"/>
    </source>
</evidence>
<keyword evidence="4" id="KW-0249">Electron transport</keyword>
<keyword evidence="11" id="KW-1185">Reference proteome</keyword>
<evidence type="ECO:0000256" key="4">
    <source>
        <dbReference type="ARBA" id="ARBA00022982"/>
    </source>
</evidence>
<dbReference type="Gene3D" id="1.10.760.10">
    <property type="entry name" value="Cytochrome c-like domain"/>
    <property type="match status" value="1"/>
</dbReference>
<proteinExistence type="predicted"/>
<gene>
    <name evidence="10" type="primary">cccB</name>
    <name evidence="10" type="ORF">GCM10007416_18110</name>
</gene>
<evidence type="ECO:0000256" key="6">
    <source>
        <dbReference type="PROSITE-ProRule" id="PRU00433"/>
    </source>
</evidence>
<evidence type="ECO:0000256" key="1">
    <source>
        <dbReference type="ARBA" id="ARBA00022448"/>
    </source>
</evidence>
<dbReference type="InterPro" id="IPR036909">
    <property type="entry name" value="Cyt_c-like_dom_sf"/>
</dbReference>
<evidence type="ECO:0000313" key="11">
    <source>
        <dbReference type="Proteomes" id="UP000617979"/>
    </source>
</evidence>
<dbReference type="EMBL" id="BMEX01000005">
    <property type="protein sequence ID" value="GGA45368.1"/>
    <property type="molecule type" value="Genomic_DNA"/>
</dbReference>
<evidence type="ECO:0000256" key="5">
    <source>
        <dbReference type="ARBA" id="ARBA00023004"/>
    </source>
</evidence>
<accession>A0ABQ1GJY8</accession>
<keyword evidence="3 6" id="KW-0479">Metal-binding</keyword>
<feature type="domain" description="Cytochrome c" evidence="9">
    <location>
        <begin position="33"/>
        <end position="107"/>
    </location>
</feature>
<dbReference type="PANTHER" id="PTHR37823:SF4">
    <property type="entry name" value="MENAQUINOL-CYTOCHROME C REDUCTASE CYTOCHROME B_C SUBUNIT"/>
    <property type="match status" value="1"/>
</dbReference>
<evidence type="ECO:0000259" key="9">
    <source>
        <dbReference type="PROSITE" id="PS51007"/>
    </source>
</evidence>
<evidence type="ECO:0000313" key="10">
    <source>
        <dbReference type="EMBL" id="GGA45368.1"/>
    </source>
</evidence>
<dbReference type="PROSITE" id="PS51257">
    <property type="entry name" value="PROKAR_LIPOPROTEIN"/>
    <property type="match status" value="1"/>
</dbReference>
<name>A0ABQ1GJY8_9BACL</name>
<dbReference type="PANTHER" id="PTHR37823">
    <property type="entry name" value="CYTOCHROME C-553-LIKE"/>
    <property type="match status" value="1"/>
</dbReference>
<evidence type="ECO:0000256" key="7">
    <source>
        <dbReference type="SAM" id="MobiDB-lite"/>
    </source>
</evidence>
<dbReference type="InterPro" id="IPR012218">
    <property type="entry name" value="Cyt_c_BACSU-c550-type"/>
</dbReference>
<dbReference type="PIRSF" id="PIRSF000025">
    <property type="entry name" value="Cytc_Bsub_c550"/>
    <property type="match status" value="1"/>
</dbReference>
<comment type="caution">
    <text evidence="10">The sequence shown here is derived from an EMBL/GenBank/DDBJ whole genome shotgun (WGS) entry which is preliminary data.</text>
</comment>
<dbReference type="InterPro" id="IPR009056">
    <property type="entry name" value="Cyt_c-like_dom"/>
</dbReference>
<keyword evidence="1" id="KW-0813">Transport</keyword>
<dbReference type="InterPro" id="IPR051811">
    <property type="entry name" value="Cytochrome_c550/c551-like"/>
</dbReference>
<keyword evidence="5 6" id="KW-0408">Iron</keyword>
<feature type="chain" id="PRO_5045943958" evidence="8">
    <location>
        <begin position="26"/>
        <end position="107"/>
    </location>
</feature>
<dbReference type="Proteomes" id="UP000617979">
    <property type="component" value="Unassembled WGS sequence"/>
</dbReference>
<sequence length="107" mass="11527">MRKQGIAWIAAMVVFLLLSACGPQGGEQGEKSTANASPETLYKNNCASCHGQNLEGNAGPSLEKIGQSAAKEDIERIIQNGKGQMPAQRQLSDEQRSRLASWLAEKK</sequence>
<dbReference type="Pfam" id="PF13442">
    <property type="entry name" value="Cytochrome_CBB3"/>
    <property type="match status" value="1"/>
</dbReference>
<feature type="region of interest" description="Disordered" evidence="7">
    <location>
        <begin position="79"/>
        <end position="107"/>
    </location>
</feature>
<reference evidence="11" key="1">
    <citation type="journal article" date="2019" name="Int. J. Syst. Evol. Microbiol.">
        <title>The Global Catalogue of Microorganisms (GCM) 10K type strain sequencing project: providing services to taxonomists for standard genome sequencing and annotation.</title>
        <authorList>
            <consortium name="The Broad Institute Genomics Platform"/>
            <consortium name="The Broad Institute Genome Sequencing Center for Infectious Disease"/>
            <person name="Wu L."/>
            <person name="Ma J."/>
        </authorList>
    </citation>
    <scope>NUCLEOTIDE SEQUENCE [LARGE SCALE GENOMIC DNA]</scope>
    <source>
        <strain evidence="11">CGMCC 1.12404</strain>
    </source>
</reference>
<protein>
    <submittedName>
        <fullName evidence="10">Cytochrome c-551</fullName>
    </submittedName>
</protein>
<organism evidence="10 11">
    <name type="scientific">Kroppenstedtia guangzhouensis</name>
    <dbReference type="NCBI Taxonomy" id="1274356"/>
    <lineage>
        <taxon>Bacteria</taxon>
        <taxon>Bacillati</taxon>
        <taxon>Bacillota</taxon>
        <taxon>Bacilli</taxon>
        <taxon>Bacillales</taxon>
        <taxon>Thermoactinomycetaceae</taxon>
        <taxon>Kroppenstedtia</taxon>
    </lineage>
</organism>
<feature type="signal peptide" evidence="8">
    <location>
        <begin position="1"/>
        <end position="25"/>
    </location>
</feature>
<dbReference type="RefSeq" id="WP_229736008.1">
    <property type="nucleotide sequence ID" value="NZ_BMEX01000005.1"/>
</dbReference>
<evidence type="ECO:0000256" key="8">
    <source>
        <dbReference type="SAM" id="SignalP"/>
    </source>
</evidence>
<dbReference type="SUPFAM" id="SSF46626">
    <property type="entry name" value="Cytochrome c"/>
    <property type="match status" value="1"/>
</dbReference>
<dbReference type="PROSITE" id="PS51007">
    <property type="entry name" value="CYTC"/>
    <property type="match status" value="1"/>
</dbReference>
<keyword evidence="2 6" id="KW-0349">Heme</keyword>
<keyword evidence="8" id="KW-0732">Signal</keyword>